<dbReference type="AlphaFoldDB" id="A0A423WG54"/>
<keyword evidence="3" id="KW-1185">Reference proteome</keyword>
<dbReference type="Proteomes" id="UP000284375">
    <property type="component" value="Unassembled WGS sequence"/>
</dbReference>
<dbReference type="EMBL" id="LJZO01000005">
    <property type="protein sequence ID" value="ROW02251.1"/>
    <property type="molecule type" value="Genomic_DNA"/>
</dbReference>
<evidence type="ECO:0000313" key="3">
    <source>
        <dbReference type="Proteomes" id="UP000284375"/>
    </source>
</evidence>
<name>A0A423WG54_CYTCH</name>
<evidence type="ECO:0000313" key="2">
    <source>
        <dbReference type="EMBL" id="ROW02251.1"/>
    </source>
</evidence>
<dbReference type="PANTHER" id="PTHR21310">
    <property type="entry name" value="AMINOGLYCOSIDE PHOSPHOTRANSFERASE-RELATED-RELATED"/>
    <property type="match status" value="1"/>
</dbReference>
<dbReference type="InterPro" id="IPR051678">
    <property type="entry name" value="AGP_Transferase"/>
</dbReference>
<dbReference type="Pfam" id="PF01636">
    <property type="entry name" value="APH"/>
    <property type="match status" value="1"/>
</dbReference>
<comment type="caution">
    <text evidence="2">The sequence shown here is derived from an EMBL/GenBank/DDBJ whole genome shotgun (WGS) entry which is preliminary data.</text>
</comment>
<organism evidence="2 3">
    <name type="scientific">Cytospora chrysosperma</name>
    <name type="common">Cytospora canker fungus</name>
    <name type="synonym">Sphaeria chrysosperma</name>
    <dbReference type="NCBI Taxonomy" id="252740"/>
    <lineage>
        <taxon>Eukaryota</taxon>
        <taxon>Fungi</taxon>
        <taxon>Dikarya</taxon>
        <taxon>Ascomycota</taxon>
        <taxon>Pezizomycotina</taxon>
        <taxon>Sordariomycetes</taxon>
        <taxon>Sordariomycetidae</taxon>
        <taxon>Diaporthales</taxon>
        <taxon>Cytosporaceae</taxon>
        <taxon>Cytospora</taxon>
    </lineage>
</organism>
<dbReference type="STRING" id="252740.A0A423WG54"/>
<gene>
    <name evidence="2" type="ORF">VSDG_02558</name>
</gene>
<dbReference type="InterPro" id="IPR011009">
    <property type="entry name" value="Kinase-like_dom_sf"/>
</dbReference>
<dbReference type="Gene3D" id="3.90.1200.10">
    <property type="match status" value="1"/>
</dbReference>
<sequence length="426" mass="47644">MNINQEGYDRRLAVVQGILHQLGLTSTEVTPLAYVEHCPFHFNNFIYKVVFGSPVFPTSFPQGQPGTSKSPPGGISALVIRLSNPRAEGLNNANRVENEVASLYLARQSLQKFGVPPVVPAVYAWSPSRFQDVPREEGFGWIMTEFKTGSDLDVQFPNLSLEEQVSVIEQMADIFGAIQRAQIPEDAADFGALTFVDGKIVSGQMPLLKGGPWGTYSALWIAKLQAQLDDADNSPLLDGWRNGNIRDRLERFLADGVDKVLEEVDVTQRVLVHGDLTMNNMLYDHTTHLVTALLDFDWSSVTNPADEFLTGLWDIGGGIHQENEFMQESILTGEFDSASPGLSGEDVRKWEDARIWNKALAERKITWPCDIRGVRGIQELRTLENMLCPFYLSNEVMLKRATEDVQSKKKAETAEDIKKWLDDHGF</sequence>
<dbReference type="PANTHER" id="PTHR21310:SF42">
    <property type="entry name" value="BIFUNCTIONAL AAC_APH"/>
    <property type="match status" value="1"/>
</dbReference>
<dbReference type="OrthoDB" id="2831558at2759"/>
<protein>
    <recommendedName>
        <fullName evidence="1">Aminoglycoside phosphotransferase domain-containing protein</fullName>
    </recommendedName>
</protein>
<dbReference type="InterPro" id="IPR002575">
    <property type="entry name" value="Aminoglycoside_PTrfase"/>
</dbReference>
<reference evidence="2 3" key="1">
    <citation type="submission" date="2015-09" db="EMBL/GenBank/DDBJ databases">
        <title>Host preference determinants of Valsa canker pathogens revealed by comparative genomics.</title>
        <authorList>
            <person name="Yin Z."/>
            <person name="Huang L."/>
        </authorList>
    </citation>
    <scope>NUCLEOTIDE SEQUENCE [LARGE SCALE GENOMIC DNA]</scope>
    <source>
        <strain evidence="2 3">YSFL</strain>
    </source>
</reference>
<dbReference type="SUPFAM" id="SSF56112">
    <property type="entry name" value="Protein kinase-like (PK-like)"/>
    <property type="match status" value="1"/>
</dbReference>
<feature type="domain" description="Aminoglycoside phosphotransferase" evidence="1">
    <location>
        <begin position="78"/>
        <end position="318"/>
    </location>
</feature>
<evidence type="ECO:0000259" key="1">
    <source>
        <dbReference type="Pfam" id="PF01636"/>
    </source>
</evidence>
<proteinExistence type="predicted"/>
<accession>A0A423WG54</accession>